<protein>
    <recommendedName>
        <fullName evidence="3">RPN1 N-terminal domain-containing protein</fullName>
    </recommendedName>
</protein>
<organism evidence="4">
    <name type="scientific">Solanum chilense</name>
    <name type="common">Tomato</name>
    <name type="synonym">Lycopersicon chilense</name>
    <dbReference type="NCBI Taxonomy" id="4083"/>
    <lineage>
        <taxon>Eukaryota</taxon>
        <taxon>Viridiplantae</taxon>
        <taxon>Streptophyta</taxon>
        <taxon>Embryophyta</taxon>
        <taxon>Tracheophyta</taxon>
        <taxon>Spermatophyta</taxon>
        <taxon>Magnoliopsida</taxon>
        <taxon>eudicotyledons</taxon>
        <taxon>Gunneridae</taxon>
        <taxon>Pentapetalae</taxon>
        <taxon>asterids</taxon>
        <taxon>lamiids</taxon>
        <taxon>Solanales</taxon>
        <taxon>Solanaceae</taxon>
        <taxon>Solanoideae</taxon>
        <taxon>Solaneae</taxon>
        <taxon>Solanum</taxon>
        <taxon>Solanum subgen. Lycopersicon</taxon>
    </lineage>
</organism>
<dbReference type="EMBL" id="RXGB01002140">
    <property type="protein sequence ID" value="TMW96176.1"/>
    <property type="molecule type" value="Genomic_DNA"/>
</dbReference>
<dbReference type="InterPro" id="IPR040892">
    <property type="entry name" value="RPN1_N"/>
</dbReference>
<dbReference type="GO" id="GO:0043161">
    <property type="term" value="P:proteasome-mediated ubiquitin-dependent protein catabolic process"/>
    <property type="evidence" value="ECO:0007669"/>
    <property type="project" value="TreeGrafter"/>
</dbReference>
<comment type="caution">
    <text evidence="4">The sequence shown here is derived from an EMBL/GenBank/DDBJ whole genome shotgun (WGS) entry which is preliminary data.</text>
</comment>
<reference evidence="4" key="1">
    <citation type="submission" date="2019-05" db="EMBL/GenBank/DDBJ databases">
        <title>The de novo reference genome and transcriptome assemblies of the wild tomato species Solanum chilense.</title>
        <authorList>
            <person name="Stam R."/>
            <person name="Nosenko T."/>
            <person name="Hoerger A.C."/>
            <person name="Stephan W."/>
            <person name="Seidel M.A."/>
            <person name="Kuhn J.M.M."/>
            <person name="Haberer G."/>
            <person name="Tellier A."/>
        </authorList>
    </citation>
    <scope>NUCLEOTIDE SEQUENCE</scope>
    <source>
        <tissue evidence="4">Mature leaves</tissue>
    </source>
</reference>
<sequence length="197" mass="22160">MSKTPNPNSNADAGKPAGEEATVKVPSKDSKKKNDKKCEHLSEEDLALKQQLEQCVERIQDADPGLQKVALESMRQEIRTATISMTVTKPLKFLRPHYGTLKGFYEKMPDSDLKTLLADILSVLAFTMSAEGERESLKYRVLGSQGDIGYWGHEYVRNLAREVGQEYVRLEVGVPYSRGSCKVCTECSCQQFIQHRM</sequence>
<dbReference type="AlphaFoldDB" id="A0A6N2BM66"/>
<proteinExistence type="predicted"/>
<feature type="region of interest" description="Disordered" evidence="2">
    <location>
        <begin position="1"/>
        <end position="40"/>
    </location>
</feature>
<dbReference type="PANTHER" id="PTHR10943">
    <property type="entry name" value="26S PROTEASOME NON-ATPASE REGULATORY SUBUNIT"/>
    <property type="match status" value="1"/>
</dbReference>
<name>A0A6N2BM66_SOLCI</name>
<evidence type="ECO:0000313" key="4">
    <source>
        <dbReference type="EMBL" id="TMW96176.1"/>
    </source>
</evidence>
<evidence type="ECO:0000259" key="3">
    <source>
        <dbReference type="Pfam" id="PF17781"/>
    </source>
</evidence>
<dbReference type="Pfam" id="PF17781">
    <property type="entry name" value="RPN1_RPN2_N"/>
    <property type="match status" value="1"/>
</dbReference>
<feature type="compositionally biased region" description="Basic and acidic residues" evidence="2">
    <location>
        <begin position="17"/>
        <end position="29"/>
    </location>
</feature>
<feature type="compositionally biased region" description="Polar residues" evidence="2">
    <location>
        <begin position="1"/>
        <end position="11"/>
    </location>
</feature>
<dbReference type="GO" id="GO:0005634">
    <property type="term" value="C:nucleus"/>
    <property type="evidence" value="ECO:0007669"/>
    <property type="project" value="TreeGrafter"/>
</dbReference>
<gene>
    <name evidence="4" type="ORF">EJD97_007790</name>
</gene>
<feature type="domain" description="RPN1 N-terminal" evidence="3">
    <location>
        <begin position="52"/>
        <end position="169"/>
    </location>
</feature>
<dbReference type="GO" id="GO:0034515">
    <property type="term" value="C:proteasome storage granule"/>
    <property type="evidence" value="ECO:0007669"/>
    <property type="project" value="TreeGrafter"/>
</dbReference>
<keyword evidence="1" id="KW-0677">Repeat</keyword>
<accession>A0A6N2BM66</accession>
<evidence type="ECO:0000256" key="1">
    <source>
        <dbReference type="ARBA" id="ARBA00022737"/>
    </source>
</evidence>
<dbReference type="PANTHER" id="PTHR10943:SF12">
    <property type="entry name" value="26S PROTEASOME NON-ATPASE REGULATORY SUBUNIT 2 HOMOLOG"/>
    <property type="match status" value="1"/>
</dbReference>
<evidence type="ECO:0000256" key="2">
    <source>
        <dbReference type="SAM" id="MobiDB-lite"/>
    </source>
</evidence>
<dbReference type="GO" id="GO:0008540">
    <property type="term" value="C:proteasome regulatory particle, base subcomplex"/>
    <property type="evidence" value="ECO:0007669"/>
    <property type="project" value="TreeGrafter"/>
</dbReference>